<evidence type="ECO:0000256" key="1">
    <source>
        <dbReference type="ARBA" id="ARBA00022737"/>
    </source>
</evidence>
<proteinExistence type="predicted"/>
<organism evidence="2">
    <name type="scientific">Trepomonas sp. PC1</name>
    <dbReference type="NCBI Taxonomy" id="1076344"/>
    <lineage>
        <taxon>Eukaryota</taxon>
        <taxon>Metamonada</taxon>
        <taxon>Diplomonadida</taxon>
        <taxon>Hexamitidae</taxon>
        <taxon>Hexamitinae</taxon>
        <taxon>Trepomonas</taxon>
    </lineage>
</organism>
<accession>A0A146KJN2</accession>
<dbReference type="EMBL" id="GDID01000771">
    <property type="protein sequence ID" value="JAP95835.1"/>
    <property type="molecule type" value="Transcribed_RNA"/>
</dbReference>
<keyword evidence="1" id="KW-0677">Repeat</keyword>
<name>A0A146KJN2_9EUKA</name>
<protein>
    <submittedName>
        <fullName evidence="2">Uncharacterized protein</fullName>
    </submittedName>
</protein>
<dbReference type="Pfam" id="PF02493">
    <property type="entry name" value="MORN"/>
    <property type="match status" value="2"/>
</dbReference>
<dbReference type="AlphaFoldDB" id="A0A146KJN2"/>
<dbReference type="SUPFAM" id="SSF82185">
    <property type="entry name" value="Histone H3 K4-specific methyltransferase SET7/9 N-terminal domain"/>
    <property type="match status" value="1"/>
</dbReference>
<dbReference type="PANTHER" id="PTHR23084">
    <property type="entry name" value="PHOSPHATIDYLINOSITOL-4-PHOSPHATE 5-KINASE RELATED"/>
    <property type="match status" value="1"/>
</dbReference>
<reference evidence="2" key="1">
    <citation type="submission" date="2015-07" db="EMBL/GenBank/DDBJ databases">
        <title>Adaptation to a free-living lifestyle via gene acquisitions in the diplomonad Trepomonas sp. PC1.</title>
        <authorList>
            <person name="Xu F."/>
            <person name="Jerlstrom-Hultqvist J."/>
            <person name="Kolisko M."/>
            <person name="Simpson A.G.B."/>
            <person name="Roger A.J."/>
            <person name="Svard S.G."/>
            <person name="Andersson J.O."/>
        </authorList>
    </citation>
    <scope>NUCLEOTIDE SEQUENCE</scope>
    <source>
        <strain evidence="2">PC1</strain>
    </source>
</reference>
<dbReference type="InterPro" id="IPR003409">
    <property type="entry name" value="MORN"/>
</dbReference>
<feature type="non-terminal residue" evidence="2">
    <location>
        <position position="1"/>
    </location>
</feature>
<evidence type="ECO:0000313" key="2">
    <source>
        <dbReference type="EMBL" id="JAP95835.1"/>
    </source>
</evidence>
<dbReference type="Gene3D" id="2.20.110.10">
    <property type="entry name" value="Histone H3 K4-specific methyltransferase SET7/9 N-terminal domain"/>
    <property type="match status" value="1"/>
</dbReference>
<sequence>PTALSPQSQTVNYCFKLTKAGILENDSLSGNGFIQLPDGIMIMGKFENDCLISGTVKHNEQTIKLIQQSPFSFQYPDLVLFKANQPNNYRMIAFRGKVDHLQELNISGDGKLFVSINGKTHLMEGKIQKSHLVEGVMCGPDGSKISGKFLNDEVYGEACQMVDGKEMTGTFENGSLKTGQCKLKSGNVQIFKDFKPFLDTPEWEFSGSMDELTPMTGAVKYKSRNLQFEGKITTIDQYTLSGTGKLISDDLLLEGRIVNFELFGLGVKKQLNVFYHGHFFRNLCNGSGKIITETSCYEGFIENDVKKGFGRLTSQNLTWEGEFDDVLVFGSKVSDTKVEQGRFKDNILVDGFVKSESGYQKGKFSDERLISGTSFENGVFQSGEFQNGTLVQGLVQKSDQSYQKGTFVNFQLHGEGELQDARGNFKSGIFQQGVLVKGLRKFVNSLTEEGTFEQELLLEGYRTEFNQRTRLKGGKVIPDMQNQFWSFSGFVKDDQPKRGKVVFLDQTVFKGEIDEIDEFVTGNGQFEDEDKQFKGKIVNNKLEGEGTLKCKLGNFEGTFKNSLPAGFVTAQFADGSQFVGEMEGFKKIKGVYKSQGEAFEGTFEDDMYKEGTLKSKNLLLKGQFEQNQLVKGEILDKALQKVQNGTFACENGVYKLESGVVTNLADQTQQLYRNQLPWPAADDDEVYFLGLTLNDQFHKGRLIMKKLNLEFNGLIKSFLNHELCGEGELKSENQTQKGTFVNNLLTQEGEVETQNQKIKGKFQSGILISGTIVDQKNNITYSGDFQLKSQKDQTYQLIKGTKTTEETQFQRKKRVEEGTFKDNCLEEGTVTENGVIKTGSFVQNKLAKGTLKEGQRIFSGEFEDEKLIEGTLKTNLNLFQVKNGKKNAEKCFIKVQGKKIEGKMVEDVFTDLKGQEMEGEW</sequence>
<dbReference type="PANTHER" id="PTHR23084:SF263">
    <property type="entry name" value="MORN REPEAT-CONTAINING PROTEIN 1"/>
    <property type="match status" value="1"/>
</dbReference>
<gene>
    <name evidence="2" type="ORF">TPC1_11034</name>
</gene>